<evidence type="ECO:0000259" key="1">
    <source>
        <dbReference type="Pfam" id="PF13271"/>
    </source>
</evidence>
<gene>
    <name evidence="2" type="ORF">GMB86_09450</name>
</gene>
<evidence type="ECO:0000313" key="3">
    <source>
        <dbReference type="Proteomes" id="UP000440978"/>
    </source>
</evidence>
<keyword evidence="3" id="KW-1185">Reference proteome</keyword>
<proteinExistence type="predicted"/>
<dbReference type="InterPro" id="IPR025139">
    <property type="entry name" value="DUF4062"/>
</dbReference>
<evidence type="ECO:0000313" key="2">
    <source>
        <dbReference type="EMBL" id="MTT32227.1"/>
    </source>
</evidence>
<accession>A0A6N8CSQ1</accession>
<organism evidence="2 3">
    <name type="scientific">Terrilactibacillus tamarindi</name>
    <dbReference type="NCBI Taxonomy" id="2599694"/>
    <lineage>
        <taxon>Bacteria</taxon>
        <taxon>Bacillati</taxon>
        <taxon>Bacillota</taxon>
        <taxon>Bacilli</taxon>
        <taxon>Bacillales</taxon>
        <taxon>Bacillaceae</taxon>
        <taxon>Terrilactibacillus</taxon>
    </lineage>
</organism>
<name>A0A6N8CSQ1_9BACI</name>
<dbReference type="OrthoDB" id="2899841at2"/>
<dbReference type="Pfam" id="PF13271">
    <property type="entry name" value="DUF4062"/>
    <property type="match status" value="1"/>
</dbReference>
<feature type="domain" description="DUF4062" evidence="1">
    <location>
        <begin position="29"/>
        <end position="113"/>
    </location>
</feature>
<protein>
    <submittedName>
        <fullName evidence="2">DUF4062 domain-containing protein</fullName>
    </submittedName>
</protein>
<reference evidence="2 3" key="1">
    <citation type="submission" date="2019-11" db="EMBL/GenBank/DDBJ databases">
        <title>Terrilactibacillus tamarindus sp. nov. BCM23-1 isolated from bark of Tamarindus indica.</title>
        <authorList>
            <person name="Kingkaew E."/>
            <person name="Tanasupawat S."/>
        </authorList>
    </citation>
    <scope>NUCLEOTIDE SEQUENCE [LARGE SCALE GENOMIC DNA]</scope>
    <source>
        <strain evidence="2 3">BCM23-1</strain>
    </source>
</reference>
<sequence>MFLYLAVLTINEWIFAQLKRGNTMPNPAKIFISSAYDKDLIPMRRGLKKELEDAGHSVLMFEDNFYPWNPNFMKTCLQKVIESNIFILLLNANEGTYWEEHKCTPTYQEFRTAVKEGKYIIAFLDTEIKNMYEEHIKADLIKRYDGYVDQNHRKPDYTMDLVNCVIENDLGNRQREKVLHIHPFVWAFIFDVQAENIWTEELVLVESEAAYRKIKGYLSDSLGEGIKLVPMKENIYENAIAAEEFATYQDYTITLLSYMDNGTITNWTEFLEAGIKPLMGDKIYQRPGTVLAEEIGHFEHCTALTVYKLIDDTMKLCGSYGAKTPTTGYALTNEDSYVIETFLQKSDVIGYSKEKNLLYYTLNIKDYVLCFHYPLDDTWNEVKVEAFKNEISCAIIKTTLFTDFLADLIGGIRYV</sequence>
<dbReference type="EMBL" id="WNHB01000013">
    <property type="protein sequence ID" value="MTT32227.1"/>
    <property type="molecule type" value="Genomic_DNA"/>
</dbReference>
<comment type="caution">
    <text evidence="2">The sequence shown here is derived from an EMBL/GenBank/DDBJ whole genome shotgun (WGS) entry which is preliminary data.</text>
</comment>
<dbReference type="AlphaFoldDB" id="A0A6N8CSQ1"/>
<dbReference type="Proteomes" id="UP000440978">
    <property type="component" value="Unassembled WGS sequence"/>
</dbReference>